<dbReference type="SUPFAM" id="SSF48371">
    <property type="entry name" value="ARM repeat"/>
    <property type="match status" value="2"/>
</dbReference>
<gene>
    <name evidence="4" type="ORF">BSTOLATCC_MIC40545</name>
</gene>
<evidence type="ECO:0000313" key="4">
    <source>
        <dbReference type="EMBL" id="CAG9326105.1"/>
    </source>
</evidence>
<keyword evidence="5" id="KW-1185">Reference proteome</keyword>
<dbReference type="Proteomes" id="UP001162131">
    <property type="component" value="Unassembled WGS sequence"/>
</dbReference>
<dbReference type="EMBL" id="CAJZBQ010000040">
    <property type="protein sequence ID" value="CAG9326105.1"/>
    <property type="molecule type" value="Genomic_DNA"/>
</dbReference>
<feature type="compositionally biased region" description="Polar residues" evidence="2">
    <location>
        <begin position="1041"/>
        <end position="1053"/>
    </location>
</feature>
<evidence type="ECO:0000256" key="2">
    <source>
        <dbReference type="SAM" id="MobiDB-lite"/>
    </source>
</evidence>
<dbReference type="InterPro" id="IPR016024">
    <property type="entry name" value="ARM-type_fold"/>
</dbReference>
<reference evidence="4" key="1">
    <citation type="submission" date="2021-09" db="EMBL/GenBank/DDBJ databases">
        <authorList>
            <consortium name="AG Swart"/>
            <person name="Singh M."/>
            <person name="Singh A."/>
            <person name="Seah K."/>
            <person name="Emmerich C."/>
        </authorList>
    </citation>
    <scope>NUCLEOTIDE SEQUENCE</scope>
    <source>
        <strain evidence="4">ATCC30299</strain>
    </source>
</reference>
<feature type="region of interest" description="Disordered" evidence="2">
    <location>
        <begin position="1041"/>
        <end position="1061"/>
    </location>
</feature>
<dbReference type="InterPro" id="IPR011989">
    <property type="entry name" value="ARM-like"/>
</dbReference>
<name>A0AAU9JKD0_9CILI</name>
<evidence type="ECO:0000259" key="3">
    <source>
        <dbReference type="Pfam" id="PF08161"/>
    </source>
</evidence>
<evidence type="ECO:0000256" key="1">
    <source>
        <dbReference type="ARBA" id="ARBA00007690"/>
    </source>
</evidence>
<feature type="region of interest" description="Disordered" evidence="2">
    <location>
        <begin position="1005"/>
        <end position="1026"/>
    </location>
</feature>
<dbReference type="AlphaFoldDB" id="A0AAU9JKD0"/>
<dbReference type="PANTHER" id="PTHR48287">
    <property type="entry name" value="ARM REPEAT SUPERFAMILY PROTEIN"/>
    <property type="match status" value="1"/>
</dbReference>
<comment type="similarity">
    <text evidence="1">Belongs to the RRP12 family.</text>
</comment>
<dbReference type="InterPro" id="IPR012978">
    <property type="entry name" value="HEAT_RRP12"/>
</dbReference>
<dbReference type="PANTHER" id="PTHR48287:SF1">
    <property type="entry name" value="ARM REPEAT SUPERFAMILY PROTEIN"/>
    <property type="match status" value="1"/>
</dbReference>
<accession>A0AAU9JKD0</accession>
<comment type="caution">
    <text evidence="4">The sequence shown here is derived from an EMBL/GenBank/DDBJ whole genome shotgun (WGS) entry which is preliminary data.</text>
</comment>
<dbReference type="Gene3D" id="1.25.10.10">
    <property type="entry name" value="Leucine-rich Repeat Variant"/>
    <property type="match status" value="1"/>
</dbReference>
<feature type="domain" description="RRP12 HEAT" evidence="3">
    <location>
        <begin position="308"/>
        <end position="577"/>
    </location>
</feature>
<proteinExistence type="inferred from homology"/>
<evidence type="ECO:0000313" key="5">
    <source>
        <dbReference type="Proteomes" id="UP001162131"/>
    </source>
</evidence>
<feature type="compositionally biased region" description="Basic and acidic residues" evidence="2">
    <location>
        <begin position="1009"/>
        <end position="1018"/>
    </location>
</feature>
<dbReference type="GO" id="GO:0005634">
    <property type="term" value="C:nucleus"/>
    <property type="evidence" value="ECO:0007669"/>
    <property type="project" value="UniProtKB-SubCell"/>
</dbReference>
<dbReference type="Pfam" id="PF08161">
    <property type="entry name" value="RRP12_HEAT"/>
    <property type="match status" value="1"/>
</dbReference>
<sequence>MAEAFLKVKAHTEDNPVYTKANLLLKAIEQVLPNKTPTLYYASILDLVENPQDILHQEASLILLACSLQPISISLLQKEFDRIKNDVIHLLREDSPYLGKYSVKVLERLIQVIPKEEWQNWGEKAKILEIMVDLIMHPNSHARKQAITSLVKLLRKGLINVPIISEYIVNKMNEYMDMQQTHAKTESLIYILQFLSAFLQMLPIDSTIFLASKVMSLATLNLTINLSTQAFLTLETLFAGTKLPLDVIHRFIIDLLENPPLSGGNEKLQIAYMQALSQAVYHFNSLDSAECYKVLSQSISTLTEYLLSNQLDVQHAASNSLVSVISRCITENHAKELNPLDELALSFDVLNIEDSGVLPIQRITATMVYLLNERFSDILEMIFPILAIFIERLGPNSEHIVQRLLQEIDQLAVKNHKYETFSRLVGTAINTLGVNKFFNIIPLQMNLVSLEDPNFLEKSRSWILPILIDRLNNGDLGFFFTKMFPIAEQIERQQNQALNEGLVTASKKYQALIEQIWSTFPAFCKIKYWTQDYQNYLHSLLPTLSKIISRGTYLRPYILKGLEVCLVPRNEPIFESVQDKFIPVLFNSYLASPSKEVLSFILKYPAHPDYAEKLVKVLIDKTIKIKRDPKGKMEDILLHMILITKMLPKLKIISESDKEILIRFANVFIENDQGKMQKKAYDVMRLICKADSKLVESIVMSNSITKCHEVARKARLRVFDELTNHWNYQELTEKLNTLIIEIMHSLRSNSKKTRETSKGFILKIGEFMSNQGQFLILVNTVLAGLASVIDTTKSATIDILSCLLRHFIKNEEQSGQNIFDSYDSQQNYLCELCTTISYLLADPSKEVNRAVLKFFKDIISLLSTEKAISILDKVLGGIFSNMVEKNTLKVKVRYVIEKLLKKIGYEELEKRFPEKHKKLLHYIARDVKKKHKKENKAKKEKEQEKDEEMIDVDNPIREEKQAPAPALPREYHFMNELDIPAMPKIKQKTQTNKSKDVQIVGGKFVINEDPEKRQRSDSENEEQTDEVLYKKRKVNDDGIVVNSTGDEYKSNSAKGDMNKPGKATPHAYVQFNAKILNKRKRVKIANKMNNLIKTAKQGVLKGLKARKRKNA</sequence>
<protein>
    <recommendedName>
        <fullName evidence="3">RRP12 HEAT domain-containing protein</fullName>
    </recommendedName>
</protein>
<organism evidence="4 5">
    <name type="scientific">Blepharisma stoltei</name>
    <dbReference type="NCBI Taxonomy" id="1481888"/>
    <lineage>
        <taxon>Eukaryota</taxon>
        <taxon>Sar</taxon>
        <taxon>Alveolata</taxon>
        <taxon>Ciliophora</taxon>
        <taxon>Postciliodesmatophora</taxon>
        <taxon>Heterotrichea</taxon>
        <taxon>Heterotrichida</taxon>
        <taxon>Blepharismidae</taxon>
        <taxon>Blepharisma</taxon>
    </lineage>
</organism>
<dbReference type="InterPro" id="IPR052087">
    <property type="entry name" value="RRP12"/>
</dbReference>